<proteinExistence type="predicted"/>
<keyword evidence="5" id="KW-1185">Reference proteome</keyword>
<dbReference type="Proteomes" id="UP000241538">
    <property type="component" value="Chromosome"/>
</dbReference>
<feature type="domain" description="Immunity protein 63" evidence="1">
    <location>
        <begin position="48"/>
        <end position="128"/>
    </location>
</feature>
<protein>
    <recommendedName>
        <fullName evidence="1">Immunity protein 63 domain-containing protein</fullName>
    </recommendedName>
</protein>
<evidence type="ECO:0000313" key="3">
    <source>
        <dbReference type="EMBL" id="TXL81489.1"/>
    </source>
</evidence>
<evidence type="ECO:0000313" key="2">
    <source>
        <dbReference type="EMBL" id="AVV39263.1"/>
    </source>
</evidence>
<dbReference type="Proteomes" id="UP000426772">
    <property type="component" value="Unassembled WGS sequence"/>
</dbReference>
<organism evidence="2 4">
    <name type="scientific">Pantoea vagans</name>
    <dbReference type="NCBI Taxonomy" id="470934"/>
    <lineage>
        <taxon>Bacteria</taxon>
        <taxon>Pseudomonadati</taxon>
        <taxon>Pseudomonadota</taxon>
        <taxon>Gammaproteobacteria</taxon>
        <taxon>Enterobacterales</taxon>
        <taxon>Erwiniaceae</taxon>
        <taxon>Pantoea</taxon>
    </lineage>
</organism>
<evidence type="ECO:0000313" key="4">
    <source>
        <dbReference type="Proteomes" id="UP000241538"/>
    </source>
</evidence>
<dbReference type="EMBL" id="CP028349">
    <property type="protein sequence ID" value="AVV39263.1"/>
    <property type="molecule type" value="Genomic_DNA"/>
</dbReference>
<dbReference type="AlphaFoldDB" id="A0AAN1TX69"/>
<evidence type="ECO:0000313" key="5">
    <source>
        <dbReference type="Proteomes" id="UP000426772"/>
    </source>
</evidence>
<dbReference type="InterPro" id="IPR028952">
    <property type="entry name" value="Imm63"/>
</dbReference>
<sequence length="141" mass="16428">MRFTNMLSIEELQKKVDELIFKAGLPRLSVNLCTAPIGDGTPYISFENGKYNYICSERGYEFSRKVTDSTDELLYWIMSELAYKIAFQYELENRIGGRDGRRIAFPNYIELMTKMNSSWKSKAEDEIEKTLAASPYDDRLY</sequence>
<gene>
    <name evidence="2" type="ORF">C9381_09780</name>
    <name evidence="3" type="ORF">D9O29_01720</name>
</gene>
<accession>A0AAN1TX69</accession>
<reference evidence="2 4" key="1">
    <citation type="journal article" date="2018" name="Int J Genomics">
        <title>Comparative Genomics Analysis of Plasmid pPV989-94 from a Clinical Isolate of Pantoea vagans PV989.</title>
        <authorList>
            <person name="Xu L."/>
            <person name="Yin M."/>
            <person name="Zhu T."/>
            <person name="Lu J."/>
            <person name="Bao Q."/>
        </authorList>
    </citation>
    <scope>NUCLEOTIDE SEQUENCE [LARGE SCALE GENOMIC DNA]</scope>
    <source>
        <strain evidence="2 4">PV989</strain>
    </source>
</reference>
<name>A0AAN1TX69_9GAMM</name>
<evidence type="ECO:0000259" key="1">
    <source>
        <dbReference type="Pfam" id="PF15599"/>
    </source>
</evidence>
<dbReference type="EMBL" id="RCNL01000001">
    <property type="protein sequence ID" value="TXL81489.1"/>
    <property type="molecule type" value="Genomic_DNA"/>
</dbReference>
<dbReference type="Pfam" id="PF15599">
    <property type="entry name" value="Imm63"/>
    <property type="match status" value="1"/>
</dbReference>
<reference evidence="3 5" key="2">
    <citation type="submission" date="2018-10" db="EMBL/GenBank/DDBJ databases">
        <title>Draft genome sequence of Pantoea vagans isolated from corpses of the sugarcane aphid Melanaphis sacchari Zehntner.</title>
        <authorList>
            <person name="Toledo E."/>
            <person name="Pena G."/>
            <person name="Lozano L."/>
        </authorList>
    </citation>
    <scope>NUCLEOTIDE SEQUENCE [LARGE SCALE GENOMIC DNA]</scope>
    <source>
        <strain evidence="3 5">ET-90</strain>
    </source>
</reference>